<dbReference type="NCBIfam" id="TIGR00236">
    <property type="entry name" value="wecB"/>
    <property type="match status" value="1"/>
</dbReference>
<dbReference type="CDD" id="cd03786">
    <property type="entry name" value="GTB_UDP-GlcNAc_2-Epimerase"/>
    <property type="match status" value="1"/>
</dbReference>
<name>A0A840PPU5_URETH</name>
<feature type="domain" description="UDP-N-acetylglucosamine 2-epimerase" evidence="2">
    <location>
        <begin position="27"/>
        <end position="360"/>
    </location>
</feature>
<evidence type="ECO:0000256" key="1">
    <source>
        <dbReference type="RuleBase" id="RU003513"/>
    </source>
</evidence>
<gene>
    <name evidence="3" type="ORF">HNR36_002845</name>
</gene>
<keyword evidence="4" id="KW-1185">Reference proteome</keyword>
<sequence>MKLITIVGARPQFIKAAPFSDVFRKQHHEIMIHTGQHYDQNMSDIFFQELSIPKPDYYLGVGSGSHGLQTGRMLEKIEQILLKEKPDGVLVYGDTNSTLAGALAASKLHIPVFHVESGLRSYNKRMPEEQNRVLTDHLSDLLLCPTKTAVENLKKEGITDGVLLTGDIMVDAVNRFMNISNKRYSNSKWLETLKAENPHIPLLKEKEYYLATIHRAENTDDLMKLQTIFTALERLDKPVLIPLHPRTQKLVEKFNISFRNVTIIQPVGYLLMLYLTKNAYMVVTDSGGLQKEAYLLKTPCTTLRDQTEWIETLENGWNCLCPINVHSIMEKASRKLDCLNHAQPQVFGDGNAAQRICQAIVNNFA</sequence>
<comment type="similarity">
    <text evidence="1">Belongs to the UDP-N-acetylglucosamine 2-epimerase family.</text>
</comment>
<keyword evidence="1" id="KW-0413">Isomerase</keyword>
<reference evidence="3 4" key="1">
    <citation type="submission" date="2020-08" db="EMBL/GenBank/DDBJ databases">
        <title>Genomic Encyclopedia of Type Strains, Phase IV (KMG-IV): sequencing the most valuable type-strain genomes for metagenomic binning, comparative biology and taxonomic classification.</title>
        <authorList>
            <person name="Goeker M."/>
        </authorList>
    </citation>
    <scope>NUCLEOTIDE SEQUENCE [LARGE SCALE GENOMIC DNA]</scope>
    <source>
        <strain evidence="3 4">DSM 10633</strain>
    </source>
</reference>
<dbReference type="Gene3D" id="3.40.50.2000">
    <property type="entry name" value="Glycogen Phosphorylase B"/>
    <property type="match status" value="2"/>
</dbReference>
<dbReference type="PANTHER" id="PTHR43174">
    <property type="entry name" value="UDP-N-ACETYLGLUCOSAMINE 2-EPIMERASE"/>
    <property type="match status" value="1"/>
</dbReference>
<evidence type="ECO:0000259" key="2">
    <source>
        <dbReference type="Pfam" id="PF02350"/>
    </source>
</evidence>
<dbReference type="EMBL" id="JACHGZ010000053">
    <property type="protein sequence ID" value="MBB5150425.1"/>
    <property type="molecule type" value="Genomic_DNA"/>
</dbReference>
<evidence type="ECO:0000313" key="3">
    <source>
        <dbReference type="EMBL" id="MBB5150425.1"/>
    </source>
</evidence>
<dbReference type="PANTHER" id="PTHR43174:SF1">
    <property type="entry name" value="UDP-N-ACETYLGLUCOSAMINE 2-EPIMERASE"/>
    <property type="match status" value="1"/>
</dbReference>
<dbReference type="InterPro" id="IPR003331">
    <property type="entry name" value="UDP_GlcNAc_Epimerase_2_dom"/>
</dbReference>
<dbReference type="SUPFAM" id="SSF53756">
    <property type="entry name" value="UDP-Glycosyltransferase/glycogen phosphorylase"/>
    <property type="match status" value="1"/>
</dbReference>
<organism evidence="3 4">
    <name type="scientific">Ureibacillus thermosphaericus</name>
    <dbReference type="NCBI Taxonomy" id="51173"/>
    <lineage>
        <taxon>Bacteria</taxon>
        <taxon>Bacillati</taxon>
        <taxon>Bacillota</taxon>
        <taxon>Bacilli</taxon>
        <taxon>Bacillales</taxon>
        <taxon>Caryophanaceae</taxon>
        <taxon>Ureibacillus</taxon>
    </lineage>
</organism>
<protein>
    <submittedName>
        <fullName evidence="3">UDP-N-acetylglucosamine 2-epimerase</fullName>
    </submittedName>
</protein>
<evidence type="ECO:0000313" key="4">
    <source>
        <dbReference type="Proteomes" id="UP000557217"/>
    </source>
</evidence>
<dbReference type="AlphaFoldDB" id="A0A840PPU5"/>
<dbReference type="InterPro" id="IPR029767">
    <property type="entry name" value="WecB-like"/>
</dbReference>
<proteinExistence type="inferred from homology"/>
<dbReference type="GO" id="GO:0016853">
    <property type="term" value="F:isomerase activity"/>
    <property type="evidence" value="ECO:0007669"/>
    <property type="project" value="UniProtKB-KW"/>
</dbReference>
<accession>A0A840PPU5</accession>
<dbReference type="Pfam" id="PF02350">
    <property type="entry name" value="Epimerase_2"/>
    <property type="match status" value="1"/>
</dbReference>
<dbReference type="Proteomes" id="UP000557217">
    <property type="component" value="Unassembled WGS sequence"/>
</dbReference>
<dbReference type="RefSeq" id="WP_168412844.1">
    <property type="nucleotide sequence ID" value="NZ_JAAXPW010000051.1"/>
</dbReference>
<comment type="caution">
    <text evidence="3">The sequence shown here is derived from an EMBL/GenBank/DDBJ whole genome shotgun (WGS) entry which is preliminary data.</text>
</comment>